<feature type="modified residue" description="4-aspartylphosphate" evidence="8">
    <location>
        <position position="59"/>
    </location>
</feature>
<evidence type="ECO:0000313" key="12">
    <source>
        <dbReference type="EMBL" id="TCL54769.1"/>
    </source>
</evidence>
<dbReference type="InterPro" id="IPR039420">
    <property type="entry name" value="WalR-like"/>
</dbReference>
<keyword evidence="3" id="KW-0902">Two-component regulatory system</keyword>
<evidence type="ECO:0000256" key="5">
    <source>
        <dbReference type="ARBA" id="ARBA00023125"/>
    </source>
</evidence>
<dbReference type="GO" id="GO:0000156">
    <property type="term" value="F:phosphorelay response regulator activity"/>
    <property type="evidence" value="ECO:0007669"/>
    <property type="project" value="TreeGrafter"/>
</dbReference>
<evidence type="ECO:0000256" key="1">
    <source>
        <dbReference type="ARBA" id="ARBA00018672"/>
    </source>
</evidence>
<keyword evidence="4" id="KW-0805">Transcription regulation</keyword>
<feature type="domain" description="Response regulatory" evidence="10">
    <location>
        <begin position="10"/>
        <end position="123"/>
    </location>
</feature>
<dbReference type="Gene3D" id="3.40.50.2300">
    <property type="match status" value="1"/>
</dbReference>
<dbReference type="Pfam" id="PF00486">
    <property type="entry name" value="Trans_reg_C"/>
    <property type="match status" value="1"/>
</dbReference>
<dbReference type="CDD" id="cd00383">
    <property type="entry name" value="trans_reg_C"/>
    <property type="match status" value="1"/>
</dbReference>
<dbReference type="GO" id="GO:0032993">
    <property type="term" value="C:protein-DNA complex"/>
    <property type="evidence" value="ECO:0007669"/>
    <property type="project" value="TreeGrafter"/>
</dbReference>
<dbReference type="AlphaFoldDB" id="A0A4R1QM25"/>
<evidence type="ECO:0000256" key="3">
    <source>
        <dbReference type="ARBA" id="ARBA00023012"/>
    </source>
</evidence>
<dbReference type="SMART" id="SM00862">
    <property type="entry name" value="Trans_reg_C"/>
    <property type="match status" value="1"/>
</dbReference>
<reference evidence="12 13" key="1">
    <citation type="submission" date="2019-03" db="EMBL/GenBank/DDBJ databases">
        <title>Genomic Encyclopedia of Type Strains, Phase IV (KMG-IV): sequencing the most valuable type-strain genomes for metagenomic binning, comparative biology and taxonomic classification.</title>
        <authorList>
            <person name="Goeker M."/>
        </authorList>
    </citation>
    <scope>NUCLEOTIDE SEQUENCE [LARGE SCALE GENOMIC DNA]</scope>
    <source>
        <strain evidence="12 13">DSM 100556</strain>
    </source>
</reference>
<dbReference type="Gene3D" id="6.10.250.690">
    <property type="match status" value="1"/>
</dbReference>
<dbReference type="SUPFAM" id="SSF52172">
    <property type="entry name" value="CheY-like"/>
    <property type="match status" value="1"/>
</dbReference>
<dbReference type="Pfam" id="PF00072">
    <property type="entry name" value="Response_reg"/>
    <property type="match status" value="1"/>
</dbReference>
<evidence type="ECO:0000256" key="4">
    <source>
        <dbReference type="ARBA" id="ARBA00023015"/>
    </source>
</evidence>
<dbReference type="InterPro" id="IPR036388">
    <property type="entry name" value="WH-like_DNA-bd_sf"/>
</dbReference>
<dbReference type="FunFam" id="1.10.10.10:FF:000018">
    <property type="entry name" value="DNA-binding response regulator ResD"/>
    <property type="match status" value="1"/>
</dbReference>
<dbReference type="Proteomes" id="UP000295718">
    <property type="component" value="Unassembled WGS sequence"/>
</dbReference>
<proteinExistence type="predicted"/>
<keyword evidence="6" id="KW-0804">Transcription</keyword>
<gene>
    <name evidence="12" type="ORF">EDD76_11810</name>
</gene>
<feature type="DNA-binding region" description="OmpR/PhoB-type" evidence="9">
    <location>
        <begin position="131"/>
        <end position="230"/>
    </location>
</feature>
<dbReference type="RefSeq" id="WP_031392180.1">
    <property type="nucleotide sequence ID" value="NZ_JPNB01000002.1"/>
</dbReference>
<name>A0A4R1QM25_9FIRM</name>
<dbReference type="InterPro" id="IPR001789">
    <property type="entry name" value="Sig_transdc_resp-reg_receiver"/>
</dbReference>
<dbReference type="PANTHER" id="PTHR48111">
    <property type="entry name" value="REGULATOR OF RPOS"/>
    <property type="match status" value="1"/>
</dbReference>
<dbReference type="CDD" id="cd17574">
    <property type="entry name" value="REC_OmpR"/>
    <property type="match status" value="1"/>
</dbReference>
<keyword evidence="5 9" id="KW-0238">DNA-binding</keyword>
<dbReference type="Gene3D" id="1.10.10.10">
    <property type="entry name" value="Winged helix-like DNA-binding domain superfamily/Winged helix DNA-binding domain"/>
    <property type="match status" value="1"/>
</dbReference>
<evidence type="ECO:0000259" key="10">
    <source>
        <dbReference type="PROSITE" id="PS50110"/>
    </source>
</evidence>
<dbReference type="PANTHER" id="PTHR48111:SF1">
    <property type="entry name" value="TWO-COMPONENT RESPONSE REGULATOR ORR33"/>
    <property type="match status" value="1"/>
</dbReference>
<comment type="caution">
    <text evidence="12">The sequence shown here is derived from an EMBL/GenBank/DDBJ whole genome shotgun (WGS) entry which is preliminary data.</text>
</comment>
<evidence type="ECO:0000256" key="8">
    <source>
        <dbReference type="PROSITE-ProRule" id="PRU00169"/>
    </source>
</evidence>
<evidence type="ECO:0000259" key="11">
    <source>
        <dbReference type="PROSITE" id="PS51755"/>
    </source>
</evidence>
<accession>A0A4R1QM25</accession>
<dbReference type="InterPro" id="IPR011006">
    <property type="entry name" value="CheY-like_superfamily"/>
</dbReference>
<keyword evidence="13" id="KW-1185">Reference proteome</keyword>
<evidence type="ECO:0000256" key="7">
    <source>
        <dbReference type="ARBA" id="ARBA00024867"/>
    </source>
</evidence>
<evidence type="ECO:0000256" key="6">
    <source>
        <dbReference type="ARBA" id="ARBA00023163"/>
    </source>
</evidence>
<dbReference type="OrthoDB" id="9790442at2"/>
<sequence length="233" mass="26683">MKKETEKKKVILIIEDDMDLAMIVSDMLEDYGYGTVHAKDGQEAYELLADRRFDLILLDINLPFGTGFEVCLELRKVSGVPIIFSSARTSEDDRITGLNMGGDDYLPKPYSLKELLARINALMRRTYGYGKENIVCGPVEIDAVARQVKKNGELISMSLKEFDLLCFMAQNKNEALSKEELLREVWGIYSETEMSTVTVHIRWLREKLEEDPAHPVYIKTVWGIGYQFEDKVK</sequence>
<evidence type="ECO:0000256" key="2">
    <source>
        <dbReference type="ARBA" id="ARBA00022553"/>
    </source>
</evidence>
<evidence type="ECO:0000313" key="13">
    <source>
        <dbReference type="Proteomes" id="UP000295718"/>
    </source>
</evidence>
<keyword evidence="2 8" id="KW-0597">Phosphoprotein</keyword>
<dbReference type="EMBL" id="SLUO01000018">
    <property type="protein sequence ID" value="TCL54769.1"/>
    <property type="molecule type" value="Genomic_DNA"/>
</dbReference>
<protein>
    <recommendedName>
        <fullName evidence="1">Stage 0 sporulation protein A homolog</fullName>
    </recommendedName>
</protein>
<organism evidence="12 13">
    <name type="scientific">Kineothrix alysoides</name>
    <dbReference type="NCBI Taxonomy" id="1469948"/>
    <lineage>
        <taxon>Bacteria</taxon>
        <taxon>Bacillati</taxon>
        <taxon>Bacillota</taxon>
        <taxon>Clostridia</taxon>
        <taxon>Lachnospirales</taxon>
        <taxon>Lachnospiraceae</taxon>
        <taxon>Kineothrix</taxon>
    </lineage>
</organism>
<dbReference type="STRING" id="1469948.GCA_000732725_03557"/>
<dbReference type="InterPro" id="IPR001867">
    <property type="entry name" value="OmpR/PhoB-type_DNA-bd"/>
</dbReference>
<dbReference type="GO" id="GO:0006355">
    <property type="term" value="P:regulation of DNA-templated transcription"/>
    <property type="evidence" value="ECO:0007669"/>
    <property type="project" value="InterPro"/>
</dbReference>
<dbReference type="PROSITE" id="PS50110">
    <property type="entry name" value="RESPONSE_REGULATORY"/>
    <property type="match status" value="1"/>
</dbReference>
<dbReference type="GO" id="GO:0005829">
    <property type="term" value="C:cytosol"/>
    <property type="evidence" value="ECO:0007669"/>
    <property type="project" value="TreeGrafter"/>
</dbReference>
<dbReference type="GO" id="GO:0000976">
    <property type="term" value="F:transcription cis-regulatory region binding"/>
    <property type="evidence" value="ECO:0007669"/>
    <property type="project" value="TreeGrafter"/>
</dbReference>
<comment type="function">
    <text evidence="7">May play the central regulatory role in sporulation. It may be an element of the effector pathway responsible for the activation of sporulation genes in response to nutritional stress. Spo0A may act in concert with spo0H (a sigma factor) to control the expression of some genes that are critical to the sporulation process.</text>
</comment>
<evidence type="ECO:0000256" key="9">
    <source>
        <dbReference type="PROSITE-ProRule" id="PRU01091"/>
    </source>
</evidence>
<feature type="domain" description="OmpR/PhoB-type" evidence="11">
    <location>
        <begin position="131"/>
        <end position="230"/>
    </location>
</feature>
<dbReference type="PROSITE" id="PS51755">
    <property type="entry name" value="OMPR_PHOB"/>
    <property type="match status" value="1"/>
</dbReference>
<dbReference type="SMART" id="SM00448">
    <property type="entry name" value="REC"/>
    <property type="match status" value="1"/>
</dbReference>